<sequence>MAALIVLLALACLASFGFAYYLFTTRWDTTKPRSLLHLADESAQVVPIDSFRHSRRQYHSTERFLSYLPHSGLHNQRIALENAIVLGMLTNRTVLVPPIRLGRKPLRYVNFDSLHHELIISGKIGLRHCSRIGSKFLPPECFDYFDYTHVSSAWLFNLTTVEESLPLAYLDDLSNFSMRSKLDLSQSDIFTLRDLTPYHYRFVDTTHNSSSKFVESIYISDLARYPHRLLEIGTLFGSSRLRLRDKTNKTLRTRVRQCMDFSSPPLVNAANTISKALGHHFLGAHVRLKDGSFEANAQLTLQQVWWKLVCDHLQFNVSEASHLAQSLQVFSPPTLRAPLQNSRYHNETRPHLQALALSTFSMRCRGRRHTSAHLARLNQPLFISTDAKNPASDPLFSGFLRTFPCAFFLSDFDIYLKELDHLWNGYDGTLLRSFLIPLLDASVVGRAWAVAGTDGSTFSQFIQDVLWTQRHGLGIVERG</sequence>
<dbReference type="Gene3D" id="3.40.50.11350">
    <property type="match status" value="1"/>
</dbReference>
<comment type="caution">
    <text evidence="1">The sequence shown here is derived from an EMBL/GenBank/DDBJ whole genome shotgun (WGS) entry which is preliminary data.</text>
</comment>
<dbReference type="AlphaFoldDB" id="A0AAW0DWG3"/>
<accession>A0AAW0DWG3</accession>
<dbReference type="PANTHER" id="PTHR36050">
    <property type="entry name" value="O-FUCOSYLTRANSFERASE 30"/>
    <property type="match status" value="1"/>
</dbReference>
<reference evidence="1 2" key="1">
    <citation type="journal article" date="2024" name="J Genomics">
        <title>Draft genome sequencing and assembly of Favolaschia claudopus CIRM-BRFM 2984 isolated from oak limbs.</title>
        <authorList>
            <person name="Navarro D."/>
            <person name="Drula E."/>
            <person name="Chaduli D."/>
            <person name="Cazenave R."/>
            <person name="Ahrendt S."/>
            <person name="Wang J."/>
            <person name="Lipzen A."/>
            <person name="Daum C."/>
            <person name="Barry K."/>
            <person name="Grigoriev I.V."/>
            <person name="Favel A."/>
            <person name="Rosso M.N."/>
            <person name="Martin F."/>
        </authorList>
    </citation>
    <scope>NUCLEOTIDE SEQUENCE [LARGE SCALE GENOMIC DNA]</scope>
    <source>
        <strain evidence="1 2">CIRM-BRFM 2984</strain>
    </source>
</reference>
<keyword evidence="2" id="KW-1185">Reference proteome</keyword>
<protein>
    <submittedName>
        <fullName evidence="1">Uncharacterized protein</fullName>
    </submittedName>
</protein>
<proteinExistence type="predicted"/>
<gene>
    <name evidence="1" type="ORF">R3P38DRAFT_2598739</name>
</gene>
<dbReference type="EMBL" id="JAWWNJ010000004">
    <property type="protein sequence ID" value="KAK7057444.1"/>
    <property type="molecule type" value="Genomic_DNA"/>
</dbReference>
<organism evidence="1 2">
    <name type="scientific">Favolaschia claudopus</name>
    <dbReference type="NCBI Taxonomy" id="2862362"/>
    <lineage>
        <taxon>Eukaryota</taxon>
        <taxon>Fungi</taxon>
        <taxon>Dikarya</taxon>
        <taxon>Basidiomycota</taxon>
        <taxon>Agaricomycotina</taxon>
        <taxon>Agaricomycetes</taxon>
        <taxon>Agaricomycetidae</taxon>
        <taxon>Agaricales</taxon>
        <taxon>Marasmiineae</taxon>
        <taxon>Mycenaceae</taxon>
        <taxon>Favolaschia</taxon>
    </lineage>
</organism>
<dbReference type="Proteomes" id="UP001362999">
    <property type="component" value="Unassembled WGS sequence"/>
</dbReference>
<name>A0AAW0DWG3_9AGAR</name>
<dbReference type="PANTHER" id="PTHR36050:SF1">
    <property type="entry name" value="O-FUCOSYLTRANSFERASE 30"/>
    <property type="match status" value="1"/>
</dbReference>
<evidence type="ECO:0000313" key="2">
    <source>
        <dbReference type="Proteomes" id="UP001362999"/>
    </source>
</evidence>
<evidence type="ECO:0000313" key="1">
    <source>
        <dbReference type="EMBL" id="KAK7057444.1"/>
    </source>
</evidence>